<name>A0ABP7EUA0_9ACTN</name>
<reference evidence="2" key="1">
    <citation type="journal article" date="2019" name="Int. J. Syst. Evol. Microbiol.">
        <title>The Global Catalogue of Microorganisms (GCM) 10K type strain sequencing project: providing services to taxonomists for standard genome sequencing and annotation.</title>
        <authorList>
            <consortium name="The Broad Institute Genomics Platform"/>
            <consortium name="The Broad Institute Genome Sequencing Center for Infectious Disease"/>
            <person name="Wu L."/>
            <person name="Ma J."/>
        </authorList>
    </citation>
    <scope>NUCLEOTIDE SEQUENCE [LARGE SCALE GENOMIC DNA]</scope>
    <source>
        <strain evidence="2">JCM 30846</strain>
    </source>
</reference>
<dbReference type="PANTHER" id="PTHR43649:SF12">
    <property type="entry name" value="DIACETYLCHITOBIOSE BINDING PROTEIN DASA"/>
    <property type="match status" value="1"/>
</dbReference>
<dbReference type="Gene3D" id="3.40.190.10">
    <property type="entry name" value="Periplasmic binding protein-like II"/>
    <property type="match status" value="2"/>
</dbReference>
<dbReference type="SUPFAM" id="SSF53850">
    <property type="entry name" value="Periplasmic binding protein-like II"/>
    <property type="match status" value="1"/>
</dbReference>
<dbReference type="PROSITE" id="PS51318">
    <property type="entry name" value="TAT"/>
    <property type="match status" value="1"/>
</dbReference>
<organism evidence="1 2">
    <name type="scientific">Streptomyces tremellae</name>
    <dbReference type="NCBI Taxonomy" id="1124239"/>
    <lineage>
        <taxon>Bacteria</taxon>
        <taxon>Bacillati</taxon>
        <taxon>Actinomycetota</taxon>
        <taxon>Actinomycetes</taxon>
        <taxon>Kitasatosporales</taxon>
        <taxon>Streptomycetaceae</taxon>
        <taxon>Streptomyces</taxon>
    </lineage>
</organism>
<keyword evidence="2" id="KW-1185">Reference proteome</keyword>
<comment type="caution">
    <text evidence="1">The sequence shown here is derived from an EMBL/GenBank/DDBJ whole genome shotgun (WGS) entry which is preliminary data.</text>
</comment>
<evidence type="ECO:0000313" key="2">
    <source>
        <dbReference type="Proteomes" id="UP001499884"/>
    </source>
</evidence>
<dbReference type="Pfam" id="PF01547">
    <property type="entry name" value="SBP_bac_1"/>
    <property type="match status" value="1"/>
</dbReference>
<evidence type="ECO:0000313" key="1">
    <source>
        <dbReference type="EMBL" id="GAA3725076.1"/>
    </source>
</evidence>
<dbReference type="EMBL" id="BAABEP010000012">
    <property type="protein sequence ID" value="GAA3725076.1"/>
    <property type="molecule type" value="Genomic_DNA"/>
</dbReference>
<gene>
    <name evidence="1" type="ORF">GCM10023082_23860</name>
</gene>
<dbReference type="Proteomes" id="UP001499884">
    <property type="component" value="Unassembled WGS sequence"/>
</dbReference>
<dbReference type="InterPro" id="IPR006311">
    <property type="entry name" value="TAT_signal"/>
</dbReference>
<dbReference type="InterPro" id="IPR006059">
    <property type="entry name" value="SBP"/>
</dbReference>
<dbReference type="PANTHER" id="PTHR43649">
    <property type="entry name" value="ARABINOSE-BINDING PROTEIN-RELATED"/>
    <property type="match status" value="1"/>
</dbReference>
<dbReference type="RefSeq" id="WP_345645079.1">
    <property type="nucleotide sequence ID" value="NZ_BAABEP010000012.1"/>
</dbReference>
<protein>
    <submittedName>
        <fullName evidence="1">Extracellular solute-binding protein</fullName>
    </submittedName>
</protein>
<proteinExistence type="predicted"/>
<accession>A0ABP7EUA0</accession>
<dbReference type="InterPro" id="IPR050490">
    <property type="entry name" value="Bact_solute-bd_prot1"/>
</dbReference>
<sequence length="446" mass="47833">MPEPRSGGHRPPSRRAVLATAAVGLGTALTTALSSCSTASGGTSGGVTLTFAWWGNDDRAARTQQAVRLFEKEHPGITVRTSNADFASYLQKLATQAAGGGMPDVAQLDYRQISQYAGGGALLPLDDAIGDGTLRTAEMDGVFLRTGTFGGRQYAVPMGRGITGFAYDTAVYRKAGLPAPPPPSWTWDDWAEANRRIAGMRLRSPDGRTVRGANDCGPNEDVFEDWLRSRGGRLYASQTRLGFTADDLTEFWTFFDRLRRQGAVAAARDTAQATSTETSPLGRGLAAADYTWDAPFPGYTALLGDTVHFAPVPTAGGHAGQYFKPSMLVGIGAHTAHPKEAARLVDFLLNDRRAGDLLGFTRSTPPNRAVAARVATTLKGAEREIYDYAETMETYGLAAPPSAPPRGDVAVQSAFTRAYQRVMFQLATPRQAAHELIDEANRELRS</sequence>